<dbReference type="InterPro" id="IPR001646">
    <property type="entry name" value="5peptide_repeat"/>
</dbReference>
<dbReference type="EMBL" id="JAKGAQ010000003">
    <property type="protein sequence ID" value="MCF2872185.1"/>
    <property type="molecule type" value="Genomic_DNA"/>
</dbReference>
<evidence type="ECO:0000313" key="4">
    <source>
        <dbReference type="Proteomes" id="UP001200557"/>
    </source>
</evidence>
<reference evidence="3 4" key="1">
    <citation type="submission" date="2022-01" db="EMBL/GenBank/DDBJ databases">
        <title>Octadecabacter sp. nov., isolated from a marine alga.</title>
        <authorList>
            <person name="Jin M.S."/>
            <person name="Kim H.M."/>
            <person name="Han D.M."/>
            <person name="Jung J.J."/>
            <person name="Jeon C.O."/>
        </authorList>
    </citation>
    <scope>NUCLEOTIDE SEQUENCE [LARGE SCALE GENOMIC DNA]</scope>
    <source>
        <strain evidence="3 4">G9-8</strain>
    </source>
</reference>
<protein>
    <submittedName>
        <fullName evidence="3">Pentapeptide repeat-containing protein</fullName>
    </submittedName>
</protein>
<keyword evidence="1" id="KW-0677">Repeat</keyword>
<dbReference type="SUPFAM" id="SSF141571">
    <property type="entry name" value="Pentapeptide repeat-like"/>
    <property type="match status" value="1"/>
</dbReference>
<comment type="caution">
    <text evidence="3">The sequence shown here is derived from an EMBL/GenBank/DDBJ whole genome shotgun (WGS) entry which is preliminary data.</text>
</comment>
<evidence type="ECO:0000256" key="1">
    <source>
        <dbReference type="ARBA" id="ARBA00022737"/>
    </source>
</evidence>
<keyword evidence="2" id="KW-0812">Transmembrane</keyword>
<feature type="transmembrane region" description="Helical" evidence="2">
    <location>
        <begin position="15"/>
        <end position="34"/>
    </location>
</feature>
<feature type="transmembrane region" description="Helical" evidence="2">
    <location>
        <begin position="91"/>
        <end position="108"/>
    </location>
</feature>
<proteinExistence type="predicted"/>
<evidence type="ECO:0000313" key="3">
    <source>
        <dbReference type="EMBL" id="MCF2872185.1"/>
    </source>
</evidence>
<dbReference type="RefSeq" id="WP_235226508.1">
    <property type="nucleotide sequence ID" value="NZ_JAKGAQ010000003.1"/>
</dbReference>
<evidence type="ECO:0000256" key="2">
    <source>
        <dbReference type="SAM" id="Phobius"/>
    </source>
</evidence>
<keyword evidence="4" id="KW-1185">Reference proteome</keyword>
<gene>
    <name evidence="3" type="ORF">L0664_14000</name>
</gene>
<keyword evidence="2" id="KW-1133">Transmembrane helix</keyword>
<sequence>MLFQISFPPVTTFDWVLALLIGITSASALVFLLLDSDAQTKLSDAIPRPRWLWLLLSAMIAALFIPALAAAITLLTQIAFGDPAEVQQTSLGTGALIAAILGAPFIIWRTLVAQRQANTQEESLFNEKINAAATDLAARRQVNRGVNEGTPDETILSEWQDDLVTRATAIDRLEGLANHYPESTQRIARQLAIYIRELSREYRLNQVRNQIAKNGSNAVINSLAYERPDMEKAAQTLGRLQGITDNRLVSSDIDLRDAELNSFSLSGLTLESAILQRANLNGTNLSSANLRRINLSYSNLTGAVLFGATFNKANLFRAILSASNLSGADLSEANLSETNLNSANLFGADLRRANLSRAGLVGANLVRTNFKNADLSEANLQSANLSGADLSGTRLFGTLLAEDTKLQGTSFHSAAVMSLNDASIEKLRPFWKDIFSDGSIPVSLDDVDRPKHWPTRGLSYGEFDRQWRTWQATLAAQEPDT</sequence>
<dbReference type="Gene3D" id="2.160.20.80">
    <property type="entry name" value="E3 ubiquitin-protein ligase SopA"/>
    <property type="match status" value="1"/>
</dbReference>
<organism evidence="3 4">
    <name type="scientific">Octadecabacter dasysiphoniae</name>
    <dbReference type="NCBI Taxonomy" id="2909341"/>
    <lineage>
        <taxon>Bacteria</taxon>
        <taxon>Pseudomonadati</taxon>
        <taxon>Pseudomonadota</taxon>
        <taxon>Alphaproteobacteria</taxon>
        <taxon>Rhodobacterales</taxon>
        <taxon>Roseobacteraceae</taxon>
        <taxon>Octadecabacter</taxon>
    </lineage>
</organism>
<name>A0ABS9CY50_9RHOB</name>
<feature type="transmembrane region" description="Helical" evidence="2">
    <location>
        <begin position="54"/>
        <end position="79"/>
    </location>
</feature>
<accession>A0ABS9CY50</accession>
<dbReference type="Proteomes" id="UP001200557">
    <property type="component" value="Unassembled WGS sequence"/>
</dbReference>
<dbReference type="Pfam" id="PF00805">
    <property type="entry name" value="Pentapeptide"/>
    <property type="match status" value="3"/>
</dbReference>
<dbReference type="PANTHER" id="PTHR47485:SF1">
    <property type="entry name" value="THYLAKOID LUMENAL 17.4 KDA PROTEIN, CHLOROPLASTIC"/>
    <property type="match status" value="1"/>
</dbReference>
<dbReference type="PANTHER" id="PTHR47485">
    <property type="entry name" value="THYLAKOID LUMENAL 17.4 KDA PROTEIN, CHLOROPLASTIC"/>
    <property type="match status" value="1"/>
</dbReference>
<keyword evidence="2" id="KW-0472">Membrane</keyword>